<dbReference type="GO" id="GO:0008168">
    <property type="term" value="F:methyltransferase activity"/>
    <property type="evidence" value="ECO:0007669"/>
    <property type="project" value="UniProtKB-KW"/>
</dbReference>
<sequence length="287" mass="33149">MPSPSFTPSNHHHHHHHYSPHAKLPRPPNPNIPKPAGYEELKNGVSNGMDDLEEYLHRLCSEVTLWSTQEGFFSHFVEQISAHVSEQFLEKFEKMKDDDERFRKIWEVKPIHTLKVSSFFKQKSREVSEKRRADGNKAFQDKKYQQALIAYSQAVMRAPHHDGRYAVVNRRVPTGQVLIAERPYASVLMENKSGFHCTHCYVRLIAPVPCEWCCGVAFCSPKCRDLAVSSYHRWECRFLDLMIGSGVSLNVSLALRVAAQHDLQFFQKVRGSRVPMPQEEGLKYFVE</sequence>
<dbReference type="Gene3D" id="6.10.140.2220">
    <property type="match status" value="1"/>
</dbReference>
<dbReference type="AlphaFoldDB" id="A0A5B7D0W7"/>
<feature type="region of interest" description="Disordered" evidence="4">
    <location>
        <begin position="1"/>
        <end position="44"/>
    </location>
</feature>
<dbReference type="InterPro" id="IPR046341">
    <property type="entry name" value="SET_dom_sf"/>
</dbReference>
<dbReference type="GO" id="GO:0005737">
    <property type="term" value="C:cytoplasm"/>
    <property type="evidence" value="ECO:0007669"/>
    <property type="project" value="TreeGrafter"/>
</dbReference>
<protein>
    <submittedName>
        <fullName evidence="5">SET and MYND domain-containing protein 4</fullName>
    </submittedName>
</protein>
<feature type="compositionally biased region" description="Basic residues" evidence="4">
    <location>
        <begin position="10"/>
        <end position="24"/>
    </location>
</feature>
<dbReference type="OrthoDB" id="6343483at2759"/>
<dbReference type="EMBL" id="VSRR010000445">
    <property type="protein sequence ID" value="MPC15667.1"/>
    <property type="molecule type" value="Genomic_DNA"/>
</dbReference>
<dbReference type="PANTHER" id="PTHR46165">
    <property type="entry name" value="SET AND MYND DOMAIN-CONTAINING PROTEIN 4"/>
    <property type="match status" value="1"/>
</dbReference>
<evidence type="ECO:0000256" key="2">
    <source>
        <dbReference type="ARBA" id="ARBA00022679"/>
    </source>
</evidence>
<dbReference type="Gene3D" id="1.10.220.160">
    <property type="match status" value="1"/>
</dbReference>
<keyword evidence="6" id="KW-1185">Reference proteome</keyword>
<dbReference type="SUPFAM" id="SSF144232">
    <property type="entry name" value="HIT/MYND zinc finger-like"/>
    <property type="match status" value="1"/>
</dbReference>
<name>A0A5B7D0W7_PORTR</name>
<reference evidence="5 6" key="1">
    <citation type="submission" date="2019-05" db="EMBL/GenBank/DDBJ databases">
        <title>Another draft genome of Portunus trituberculatus and its Hox gene families provides insights of decapod evolution.</title>
        <authorList>
            <person name="Jeong J.-H."/>
            <person name="Song I."/>
            <person name="Kim S."/>
            <person name="Choi T."/>
            <person name="Kim D."/>
            <person name="Ryu S."/>
            <person name="Kim W."/>
        </authorList>
    </citation>
    <scope>NUCLEOTIDE SEQUENCE [LARGE SCALE GENOMIC DNA]</scope>
    <source>
        <tissue evidence="5">Muscle</tissue>
    </source>
</reference>
<dbReference type="GO" id="GO:0042826">
    <property type="term" value="F:histone deacetylase binding"/>
    <property type="evidence" value="ECO:0007669"/>
    <property type="project" value="TreeGrafter"/>
</dbReference>
<organism evidence="5 6">
    <name type="scientific">Portunus trituberculatus</name>
    <name type="common">Swimming crab</name>
    <name type="synonym">Neptunus trituberculatus</name>
    <dbReference type="NCBI Taxonomy" id="210409"/>
    <lineage>
        <taxon>Eukaryota</taxon>
        <taxon>Metazoa</taxon>
        <taxon>Ecdysozoa</taxon>
        <taxon>Arthropoda</taxon>
        <taxon>Crustacea</taxon>
        <taxon>Multicrustacea</taxon>
        <taxon>Malacostraca</taxon>
        <taxon>Eumalacostraca</taxon>
        <taxon>Eucarida</taxon>
        <taxon>Decapoda</taxon>
        <taxon>Pleocyemata</taxon>
        <taxon>Brachyura</taxon>
        <taxon>Eubrachyura</taxon>
        <taxon>Portunoidea</taxon>
        <taxon>Portunidae</taxon>
        <taxon>Portuninae</taxon>
        <taxon>Portunus</taxon>
    </lineage>
</organism>
<evidence type="ECO:0000256" key="1">
    <source>
        <dbReference type="ARBA" id="ARBA00022603"/>
    </source>
</evidence>
<gene>
    <name evidence="5" type="primary">SMYD4_6</name>
    <name evidence="5" type="ORF">E2C01_008466</name>
</gene>
<accession>A0A5B7D0W7</accession>
<dbReference type="Gene3D" id="2.170.270.10">
    <property type="entry name" value="SET domain"/>
    <property type="match status" value="1"/>
</dbReference>
<dbReference type="GO" id="GO:0032259">
    <property type="term" value="P:methylation"/>
    <property type="evidence" value="ECO:0007669"/>
    <property type="project" value="UniProtKB-KW"/>
</dbReference>
<evidence type="ECO:0000313" key="5">
    <source>
        <dbReference type="EMBL" id="MPC15667.1"/>
    </source>
</evidence>
<proteinExistence type="predicted"/>
<keyword evidence="1" id="KW-0489">Methyltransferase</keyword>
<dbReference type="GO" id="GO:0005634">
    <property type="term" value="C:nucleus"/>
    <property type="evidence" value="ECO:0007669"/>
    <property type="project" value="TreeGrafter"/>
</dbReference>
<keyword evidence="2" id="KW-0808">Transferase</keyword>
<evidence type="ECO:0000256" key="4">
    <source>
        <dbReference type="SAM" id="MobiDB-lite"/>
    </source>
</evidence>
<dbReference type="SUPFAM" id="SSF48452">
    <property type="entry name" value="TPR-like"/>
    <property type="match status" value="1"/>
</dbReference>
<dbReference type="InterPro" id="IPR052097">
    <property type="entry name" value="SET-MYND_domain_protein"/>
</dbReference>
<comment type="caution">
    <text evidence="5">The sequence shown here is derived from an EMBL/GenBank/DDBJ whole genome shotgun (WGS) entry which is preliminary data.</text>
</comment>
<dbReference type="Proteomes" id="UP000324222">
    <property type="component" value="Unassembled WGS sequence"/>
</dbReference>
<evidence type="ECO:0000313" key="6">
    <source>
        <dbReference type="Proteomes" id="UP000324222"/>
    </source>
</evidence>
<evidence type="ECO:0000256" key="3">
    <source>
        <dbReference type="ARBA" id="ARBA00022691"/>
    </source>
</evidence>
<dbReference type="InterPro" id="IPR011990">
    <property type="entry name" value="TPR-like_helical_dom_sf"/>
</dbReference>
<dbReference type="PANTHER" id="PTHR46165:SF7">
    <property type="entry name" value="SET AND MYND DOMAIN-CONTAINING PROTEIN 4"/>
    <property type="match status" value="1"/>
</dbReference>
<keyword evidence="3" id="KW-0949">S-adenosyl-L-methionine</keyword>